<dbReference type="Gene3D" id="1.10.10.10">
    <property type="entry name" value="Winged helix-like DNA-binding domain superfamily/Winged helix DNA-binding domain"/>
    <property type="match status" value="1"/>
</dbReference>
<evidence type="ECO:0000256" key="1">
    <source>
        <dbReference type="ARBA" id="ARBA00023015"/>
    </source>
</evidence>
<dbReference type="GO" id="GO:0003700">
    <property type="term" value="F:DNA-binding transcription factor activity"/>
    <property type="evidence" value="ECO:0007669"/>
    <property type="project" value="InterPro"/>
</dbReference>
<name>A0A7X2N0K0_9CLOT</name>
<protein>
    <submittedName>
        <fullName evidence="5">Winged helix-turn-helix transcriptional regulator</fullName>
    </submittedName>
</protein>
<evidence type="ECO:0000259" key="4">
    <source>
        <dbReference type="PROSITE" id="PS50987"/>
    </source>
</evidence>
<gene>
    <name evidence="5" type="ORF">FYJ33_14330</name>
</gene>
<sequence length="137" mass="15670">MDTIQVLKALSDETRMKILKMLLEYNLCVRAISRRLNVTEATVSQHLKVLRECGLIEGEKRGYFMHYNVNKEILKRVSAEILSLTEIEKETCSPKLGGCSPSENERCHVMKDENQGIKRCCKRAGEGRCGCRKHNVE</sequence>
<feature type="domain" description="HTH arsR-type" evidence="4">
    <location>
        <begin position="1"/>
        <end position="89"/>
    </location>
</feature>
<dbReference type="InterPro" id="IPR001845">
    <property type="entry name" value="HTH_ArsR_DNA-bd_dom"/>
</dbReference>
<dbReference type="Proteomes" id="UP000460287">
    <property type="component" value="Unassembled WGS sequence"/>
</dbReference>
<reference evidence="5 6" key="1">
    <citation type="submission" date="2019-08" db="EMBL/GenBank/DDBJ databases">
        <title>In-depth cultivation of the pig gut microbiome towards novel bacterial diversity and tailored functional studies.</title>
        <authorList>
            <person name="Wylensek D."/>
            <person name="Hitch T.C.A."/>
            <person name="Clavel T."/>
        </authorList>
    </citation>
    <scope>NUCLEOTIDE SEQUENCE [LARGE SCALE GENOMIC DNA]</scope>
    <source>
        <strain evidence="5 6">WCA-383-APC-5B</strain>
    </source>
</reference>
<dbReference type="EMBL" id="VULX01000034">
    <property type="protein sequence ID" value="MSR92514.1"/>
    <property type="molecule type" value="Genomic_DNA"/>
</dbReference>
<evidence type="ECO:0000256" key="2">
    <source>
        <dbReference type="ARBA" id="ARBA00023125"/>
    </source>
</evidence>
<dbReference type="SMART" id="SM00418">
    <property type="entry name" value="HTH_ARSR"/>
    <property type="match status" value="1"/>
</dbReference>
<dbReference type="AlphaFoldDB" id="A0A7X2N0K0"/>
<organism evidence="5 6">
    <name type="scientific">Inconstantimicrobium porci</name>
    <dbReference type="NCBI Taxonomy" id="2652291"/>
    <lineage>
        <taxon>Bacteria</taxon>
        <taxon>Bacillati</taxon>
        <taxon>Bacillota</taxon>
        <taxon>Clostridia</taxon>
        <taxon>Eubacteriales</taxon>
        <taxon>Clostridiaceae</taxon>
        <taxon>Inconstantimicrobium</taxon>
    </lineage>
</organism>
<dbReference type="CDD" id="cd00090">
    <property type="entry name" value="HTH_ARSR"/>
    <property type="match status" value="1"/>
</dbReference>
<accession>A0A7X2N0K0</accession>
<dbReference type="Pfam" id="PF01022">
    <property type="entry name" value="HTH_5"/>
    <property type="match status" value="1"/>
</dbReference>
<dbReference type="PRINTS" id="PR00778">
    <property type="entry name" value="HTHARSR"/>
</dbReference>
<dbReference type="InterPro" id="IPR036390">
    <property type="entry name" value="WH_DNA-bd_sf"/>
</dbReference>
<proteinExistence type="predicted"/>
<dbReference type="InterPro" id="IPR051081">
    <property type="entry name" value="HTH_MetalResp_TranReg"/>
</dbReference>
<dbReference type="PROSITE" id="PS50987">
    <property type="entry name" value="HTH_ARSR_2"/>
    <property type="match status" value="1"/>
</dbReference>
<keyword evidence="2" id="KW-0238">DNA-binding</keyword>
<dbReference type="PANTHER" id="PTHR33154:SF33">
    <property type="entry name" value="TRANSCRIPTIONAL REPRESSOR SDPR"/>
    <property type="match status" value="1"/>
</dbReference>
<dbReference type="PANTHER" id="PTHR33154">
    <property type="entry name" value="TRANSCRIPTIONAL REGULATOR, ARSR FAMILY"/>
    <property type="match status" value="1"/>
</dbReference>
<keyword evidence="3" id="KW-0804">Transcription</keyword>
<dbReference type="NCBIfam" id="NF033788">
    <property type="entry name" value="HTH_metalloreg"/>
    <property type="match status" value="1"/>
</dbReference>
<comment type="caution">
    <text evidence="5">The sequence shown here is derived from an EMBL/GenBank/DDBJ whole genome shotgun (WGS) entry which is preliminary data.</text>
</comment>
<keyword evidence="1" id="KW-0805">Transcription regulation</keyword>
<keyword evidence="6" id="KW-1185">Reference proteome</keyword>
<dbReference type="InterPro" id="IPR036388">
    <property type="entry name" value="WH-like_DNA-bd_sf"/>
</dbReference>
<evidence type="ECO:0000256" key="3">
    <source>
        <dbReference type="ARBA" id="ARBA00023163"/>
    </source>
</evidence>
<dbReference type="GO" id="GO:0003677">
    <property type="term" value="F:DNA binding"/>
    <property type="evidence" value="ECO:0007669"/>
    <property type="project" value="UniProtKB-KW"/>
</dbReference>
<dbReference type="SUPFAM" id="SSF46785">
    <property type="entry name" value="Winged helix' DNA-binding domain"/>
    <property type="match status" value="1"/>
</dbReference>
<evidence type="ECO:0000313" key="5">
    <source>
        <dbReference type="EMBL" id="MSR92514.1"/>
    </source>
</evidence>
<dbReference type="InterPro" id="IPR011991">
    <property type="entry name" value="ArsR-like_HTH"/>
</dbReference>
<evidence type="ECO:0000313" key="6">
    <source>
        <dbReference type="Proteomes" id="UP000460287"/>
    </source>
</evidence>
<dbReference type="RefSeq" id="WP_154532483.1">
    <property type="nucleotide sequence ID" value="NZ_JAQXTV010000045.1"/>
</dbReference>